<sequence length="157" mass="17184">MQLQLPVASFILKLVYGVLGFQQQPIYSLAGLPEAESVLKIEELKSTSRGEPDSSVSKPFCCCDFAMAVLGAGLPGASGPGFVQLVVVVLQMGRYRDGAVCALRLPPIIHWNWWRFAATALRMGRFCQSHDEAGAEKWVRGKPCRALHGSCKFQMAK</sequence>
<name>A0A9D4Z8I6_ADICA</name>
<protein>
    <submittedName>
        <fullName evidence="2">Uncharacterized protein</fullName>
    </submittedName>
</protein>
<proteinExistence type="predicted"/>
<comment type="caution">
    <text evidence="2">The sequence shown here is derived from an EMBL/GenBank/DDBJ whole genome shotgun (WGS) entry which is preliminary data.</text>
</comment>
<organism evidence="2 3">
    <name type="scientific">Adiantum capillus-veneris</name>
    <name type="common">Maidenhair fern</name>
    <dbReference type="NCBI Taxonomy" id="13818"/>
    <lineage>
        <taxon>Eukaryota</taxon>
        <taxon>Viridiplantae</taxon>
        <taxon>Streptophyta</taxon>
        <taxon>Embryophyta</taxon>
        <taxon>Tracheophyta</taxon>
        <taxon>Polypodiopsida</taxon>
        <taxon>Polypodiidae</taxon>
        <taxon>Polypodiales</taxon>
        <taxon>Pteridineae</taxon>
        <taxon>Pteridaceae</taxon>
        <taxon>Vittarioideae</taxon>
        <taxon>Adiantum</taxon>
    </lineage>
</organism>
<feature type="signal peptide" evidence="1">
    <location>
        <begin position="1"/>
        <end position="20"/>
    </location>
</feature>
<dbReference type="Proteomes" id="UP000886520">
    <property type="component" value="Chromosome 19"/>
</dbReference>
<keyword evidence="1" id="KW-0732">Signal</keyword>
<keyword evidence="3" id="KW-1185">Reference proteome</keyword>
<reference evidence="2" key="1">
    <citation type="submission" date="2021-01" db="EMBL/GenBank/DDBJ databases">
        <title>Adiantum capillus-veneris genome.</title>
        <authorList>
            <person name="Fang Y."/>
            <person name="Liao Q."/>
        </authorList>
    </citation>
    <scope>NUCLEOTIDE SEQUENCE</scope>
    <source>
        <strain evidence="2">H3</strain>
        <tissue evidence="2">Leaf</tissue>
    </source>
</reference>
<accession>A0A9D4Z8I6</accession>
<feature type="chain" id="PRO_5039587150" evidence="1">
    <location>
        <begin position="21"/>
        <end position="157"/>
    </location>
</feature>
<evidence type="ECO:0000256" key="1">
    <source>
        <dbReference type="SAM" id="SignalP"/>
    </source>
</evidence>
<dbReference type="EMBL" id="JABFUD020000019">
    <property type="protein sequence ID" value="KAI5064795.1"/>
    <property type="molecule type" value="Genomic_DNA"/>
</dbReference>
<gene>
    <name evidence="2" type="ORF">GOP47_0019490</name>
</gene>
<evidence type="ECO:0000313" key="3">
    <source>
        <dbReference type="Proteomes" id="UP000886520"/>
    </source>
</evidence>
<evidence type="ECO:0000313" key="2">
    <source>
        <dbReference type="EMBL" id="KAI5064795.1"/>
    </source>
</evidence>
<dbReference type="AlphaFoldDB" id="A0A9D4Z8I6"/>